<evidence type="ECO:0008006" key="5">
    <source>
        <dbReference type="Google" id="ProtNLM"/>
    </source>
</evidence>
<feature type="region of interest" description="Disordered" evidence="1">
    <location>
        <begin position="44"/>
        <end position="67"/>
    </location>
</feature>
<dbReference type="EMBL" id="BAAAQK010000025">
    <property type="protein sequence ID" value="GAA1870728.1"/>
    <property type="molecule type" value="Genomic_DNA"/>
</dbReference>
<gene>
    <name evidence="3" type="ORF">GCM10009836_59240</name>
</gene>
<comment type="caution">
    <text evidence="3">The sequence shown here is derived from an EMBL/GenBank/DDBJ whole genome shotgun (WGS) entry which is preliminary data.</text>
</comment>
<evidence type="ECO:0000256" key="1">
    <source>
        <dbReference type="SAM" id="MobiDB-lite"/>
    </source>
</evidence>
<name>A0ABN2NJK0_9PSEU</name>
<dbReference type="PROSITE" id="PS51257">
    <property type="entry name" value="PROKAR_LIPOPROTEIN"/>
    <property type="match status" value="1"/>
</dbReference>
<organism evidence="3 4">
    <name type="scientific">Pseudonocardia ailaonensis</name>
    <dbReference type="NCBI Taxonomy" id="367279"/>
    <lineage>
        <taxon>Bacteria</taxon>
        <taxon>Bacillati</taxon>
        <taxon>Actinomycetota</taxon>
        <taxon>Actinomycetes</taxon>
        <taxon>Pseudonocardiales</taxon>
        <taxon>Pseudonocardiaceae</taxon>
        <taxon>Pseudonocardia</taxon>
    </lineage>
</organism>
<dbReference type="Proteomes" id="UP001500449">
    <property type="component" value="Unassembled WGS sequence"/>
</dbReference>
<dbReference type="Pfam" id="PF12079">
    <property type="entry name" value="DUF3558"/>
    <property type="match status" value="1"/>
</dbReference>
<evidence type="ECO:0000313" key="3">
    <source>
        <dbReference type="EMBL" id="GAA1870728.1"/>
    </source>
</evidence>
<feature type="signal peptide" evidence="2">
    <location>
        <begin position="1"/>
        <end position="20"/>
    </location>
</feature>
<accession>A0ABN2NJK0</accession>
<protein>
    <recommendedName>
        <fullName evidence="5">DUF3558 domain-containing protein</fullName>
    </recommendedName>
</protein>
<keyword evidence="4" id="KW-1185">Reference proteome</keyword>
<keyword evidence="2" id="KW-0732">Signal</keyword>
<dbReference type="RefSeq" id="WP_344424445.1">
    <property type="nucleotide sequence ID" value="NZ_BAAAQK010000025.1"/>
</dbReference>
<evidence type="ECO:0000256" key="2">
    <source>
        <dbReference type="SAM" id="SignalP"/>
    </source>
</evidence>
<dbReference type="InterPro" id="IPR024520">
    <property type="entry name" value="DUF3558"/>
</dbReference>
<evidence type="ECO:0000313" key="4">
    <source>
        <dbReference type="Proteomes" id="UP001500449"/>
    </source>
</evidence>
<proteinExistence type="predicted"/>
<feature type="chain" id="PRO_5045272706" description="DUF3558 domain-containing protein" evidence="2">
    <location>
        <begin position="21"/>
        <end position="184"/>
    </location>
</feature>
<sequence length="184" mass="18433">MRISPAAVLLIGALSAALVAGCGTSSSTRAAVASAAQGAPAGSSVQSAVQEAEQSASELAGRGTDPKPVDGCALLSAAEVEALIGTNDGPTPNGSGCTWQNNDNYFSVTIEVGNPGTATNGLPKWEPALGPERVVGKDMRDINGGIEFVAGTRDCIVQVASNRGTEDQQAGIALVPKLQSRIGS</sequence>
<reference evidence="3 4" key="1">
    <citation type="journal article" date="2019" name="Int. J. Syst. Evol. Microbiol.">
        <title>The Global Catalogue of Microorganisms (GCM) 10K type strain sequencing project: providing services to taxonomists for standard genome sequencing and annotation.</title>
        <authorList>
            <consortium name="The Broad Institute Genomics Platform"/>
            <consortium name="The Broad Institute Genome Sequencing Center for Infectious Disease"/>
            <person name="Wu L."/>
            <person name="Ma J."/>
        </authorList>
    </citation>
    <scope>NUCLEOTIDE SEQUENCE [LARGE SCALE GENOMIC DNA]</scope>
    <source>
        <strain evidence="3 4">JCM 16009</strain>
    </source>
</reference>